<dbReference type="PANTHER" id="PTHR10177">
    <property type="entry name" value="CYCLINS"/>
    <property type="match status" value="1"/>
</dbReference>
<dbReference type="SUPFAM" id="SSF47954">
    <property type="entry name" value="Cyclin-like"/>
    <property type="match status" value="1"/>
</dbReference>
<evidence type="ECO:0000256" key="2">
    <source>
        <dbReference type="RuleBase" id="RU000383"/>
    </source>
</evidence>
<dbReference type="InterPro" id="IPR039361">
    <property type="entry name" value="Cyclin"/>
</dbReference>
<dbReference type="Pfam" id="PF00134">
    <property type="entry name" value="Cyclin_N"/>
    <property type="match status" value="1"/>
</dbReference>
<comment type="similarity">
    <text evidence="2">Belongs to the cyclin family.</text>
</comment>
<protein>
    <recommendedName>
        <fullName evidence="1">Cyclin-I</fullName>
    </recommendedName>
</protein>
<evidence type="ECO:0000313" key="4">
    <source>
        <dbReference type="EMBL" id="JAP72414.1"/>
    </source>
</evidence>
<proteinExistence type="evidence at transcript level"/>
<evidence type="ECO:0000259" key="3">
    <source>
        <dbReference type="SMART" id="SM00385"/>
    </source>
</evidence>
<dbReference type="EMBL" id="GEFM01003382">
    <property type="protein sequence ID" value="JAP72414.1"/>
    <property type="molecule type" value="mRNA"/>
</dbReference>
<name>A0A131XYU8_IXORI</name>
<dbReference type="InterPro" id="IPR006671">
    <property type="entry name" value="Cyclin_N"/>
</dbReference>
<sequence length="321" mass="36324">MTMREALTADSAIALVQQYLRKEKLHWQPCKYALQGDEITSVQRNHTVKWLTVISRYLKFTPETLFLSVTLMDEFLRLVRARPKYLKCIAISCFYLASKIIEEDEVVPHIKDLITNSNCNFSVSEITRMEAVILKKLKWDLCRATALDFLHGFHALLVLNRGLFLPDQSAEQLAALGPLLETKLEICLDQNSLLATRPSTVALALVSLELETWTRNWFVITIALQRLAQVENSDVIRCREELACIFTTARTAVSRKHRHSDSQSASKPSKRKMDNMDIEEIYDSIKKLYGDEGGVAATGGFCGMQQGHSTLDMAGFPVHAM</sequence>
<reference evidence="4" key="1">
    <citation type="submission" date="2016-02" db="EMBL/GenBank/DDBJ databases">
        <title>RNAseq analyses of the midgut from blood- or serum-fed Ixodes ricinus ticks.</title>
        <authorList>
            <person name="Perner J."/>
            <person name="Provaznik J."/>
            <person name="Schrenkova J."/>
            <person name="Urbanova V."/>
            <person name="Ribeiro J.M."/>
            <person name="Kopacek P."/>
        </authorList>
    </citation>
    <scope>NUCLEOTIDE SEQUENCE</scope>
    <source>
        <tissue evidence="4">Gut</tissue>
    </source>
</reference>
<organism evidence="4">
    <name type="scientific">Ixodes ricinus</name>
    <name type="common">Common tick</name>
    <name type="synonym">Acarus ricinus</name>
    <dbReference type="NCBI Taxonomy" id="34613"/>
    <lineage>
        <taxon>Eukaryota</taxon>
        <taxon>Metazoa</taxon>
        <taxon>Ecdysozoa</taxon>
        <taxon>Arthropoda</taxon>
        <taxon>Chelicerata</taxon>
        <taxon>Arachnida</taxon>
        <taxon>Acari</taxon>
        <taxon>Parasitiformes</taxon>
        <taxon>Ixodida</taxon>
        <taxon>Ixodoidea</taxon>
        <taxon>Ixodidae</taxon>
        <taxon>Ixodinae</taxon>
        <taxon>Ixodes</taxon>
    </lineage>
</organism>
<keyword evidence="2" id="KW-0195">Cyclin</keyword>
<dbReference type="Gene3D" id="1.10.472.10">
    <property type="entry name" value="Cyclin-like"/>
    <property type="match status" value="2"/>
</dbReference>
<dbReference type="InterPro" id="IPR036915">
    <property type="entry name" value="Cyclin-like_sf"/>
</dbReference>
<evidence type="ECO:0000256" key="1">
    <source>
        <dbReference type="ARBA" id="ARBA00073755"/>
    </source>
</evidence>
<dbReference type="FunFam" id="1.10.472.10:FF:000052">
    <property type="entry name" value="cyclin-I isoform X1"/>
    <property type="match status" value="1"/>
</dbReference>
<dbReference type="FunFam" id="1.10.472.10:FF:000006">
    <property type="entry name" value="Cyclin I"/>
    <property type="match status" value="1"/>
</dbReference>
<accession>A0A131XYU8</accession>
<dbReference type="InterPro" id="IPR013763">
    <property type="entry name" value="Cyclin-like_dom"/>
</dbReference>
<feature type="domain" description="Cyclin-like" evidence="3">
    <location>
        <begin position="49"/>
        <end position="135"/>
    </location>
</feature>
<dbReference type="SMART" id="SM00385">
    <property type="entry name" value="CYCLIN"/>
    <property type="match status" value="1"/>
</dbReference>
<dbReference type="AlphaFoldDB" id="A0A131XYU8"/>